<dbReference type="RefSeq" id="XP_003244623.1">
    <property type="nucleotide sequence ID" value="XM_003244575.3"/>
</dbReference>
<evidence type="ECO:0000256" key="1">
    <source>
        <dbReference type="SAM" id="MobiDB-lite"/>
    </source>
</evidence>
<sequence>MSDKRALDESSNSNRETKKPKSMEKNKNSSSSVESVPSTSVSSISTTDLPGTSADSNKGSYLFATSTFNLEDIEEITTEYPELSGDNKFSFFKIVEEAEAEQDGSSTSSTDDEETRVIFDAINSFVRSDESAYESGSEDQ</sequence>
<dbReference type="Proteomes" id="UP000007819">
    <property type="component" value="Chromosome A3"/>
</dbReference>
<dbReference type="GeneID" id="100571841"/>
<evidence type="ECO:0000313" key="3">
    <source>
        <dbReference type="Proteomes" id="UP000007819"/>
    </source>
</evidence>
<proteinExistence type="predicted"/>
<protein>
    <submittedName>
        <fullName evidence="2">Uncharacterized protein</fullName>
    </submittedName>
</protein>
<reference evidence="2" key="2">
    <citation type="submission" date="2022-06" db="UniProtKB">
        <authorList>
            <consortium name="EnsemblMetazoa"/>
        </authorList>
    </citation>
    <scope>IDENTIFICATION</scope>
</reference>
<accession>A0A8R2AB98</accession>
<dbReference type="EnsemblMetazoa" id="XM_003244575.4">
    <property type="protein sequence ID" value="XP_003244623.1"/>
    <property type="gene ID" value="LOC100571841"/>
</dbReference>
<evidence type="ECO:0000313" key="2">
    <source>
        <dbReference type="EnsemblMetazoa" id="XP_003244623.1"/>
    </source>
</evidence>
<feature type="region of interest" description="Disordered" evidence="1">
    <location>
        <begin position="1"/>
        <end position="58"/>
    </location>
</feature>
<keyword evidence="3" id="KW-1185">Reference proteome</keyword>
<dbReference type="AlphaFoldDB" id="A0A8R2AB98"/>
<feature type="compositionally biased region" description="Polar residues" evidence="1">
    <location>
        <begin position="47"/>
        <end position="58"/>
    </location>
</feature>
<organism evidence="2 3">
    <name type="scientific">Acyrthosiphon pisum</name>
    <name type="common">Pea aphid</name>
    <dbReference type="NCBI Taxonomy" id="7029"/>
    <lineage>
        <taxon>Eukaryota</taxon>
        <taxon>Metazoa</taxon>
        <taxon>Ecdysozoa</taxon>
        <taxon>Arthropoda</taxon>
        <taxon>Hexapoda</taxon>
        <taxon>Insecta</taxon>
        <taxon>Pterygota</taxon>
        <taxon>Neoptera</taxon>
        <taxon>Paraneoptera</taxon>
        <taxon>Hemiptera</taxon>
        <taxon>Sternorrhyncha</taxon>
        <taxon>Aphidomorpha</taxon>
        <taxon>Aphidoidea</taxon>
        <taxon>Aphididae</taxon>
        <taxon>Macrosiphini</taxon>
        <taxon>Acyrthosiphon</taxon>
    </lineage>
</organism>
<dbReference type="KEGG" id="api:100571841"/>
<name>A0A8R2AB98_ACYPI</name>
<feature type="compositionally biased region" description="Low complexity" evidence="1">
    <location>
        <begin position="28"/>
        <end position="46"/>
    </location>
</feature>
<reference evidence="3" key="1">
    <citation type="submission" date="2010-06" db="EMBL/GenBank/DDBJ databases">
        <authorList>
            <person name="Jiang H."/>
            <person name="Abraham K."/>
            <person name="Ali S."/>
            <person name="Alsbrooks S.L."/>
            <person name="Anim B.N."/>
            <person name="Anosike U.S."/>
            <person name="Attaway T."/>
            <person name="Bandaranaike D.P."/>
            <person name="Battles P.K."/>
            <person name="Bell S.N."/>
            <person name="Bell A.V."/>
            <person name="Beltran B."/>
            <person name="Bickham C."/>
            <person name="Bustamante Y."/>
            <person name="Caleb T."/>
            <person name="Canada A."/>
            <person name="Cardenas V."/>
            <person name="Carter K."/>
            <person name="Chacko J."/>
            <person name="Chandrabose M.N."/>
            <person name="Chavez D."/>
            <person name="Chavez A."/>
            <person name="Chen L."/>
            <person name="Chu H.-S."/>
            <person name="Claassen K.J."/>
            <person name="Cockrell R."/>
            <person name="Collins M."/>
            <person name="Cooper J.A."/>
            <person name="Cree A."/>
            <person name="Curry S.M."/>
            <person name="Da Y."/>
            <person name="Dao M.D."/>
            <person name="Das B."/>
            <person name="Davila M.-L."/>
            <person name="Davy-Carroll L."/>
            <person name="Denson S."/>
            <person name="Dinh H."/>
            <person name="Ebong V.E."/>
            <person name="Edwards J.R."/>
            <person name="Egan A."/>
            <person name="El-Daye J."/>
            <person name="Escobedo L."/>
            <person name="Fernandez S."/>
            <person name="Fernando P.R."/>
            <person name="Flagg N."/>
            <person name="Forbes L.D."/>
            <person name="Fowler R.G."/>
            <person name="Fu Q."/>
            <person name="Gabisi R.A."/>
            <person name="Ganer J."/>
            <person name="Garbino Pronczuk A."/>
            <person name="Garcia R.M."/>
            <person name="Garner T."/>
            <person name="Garrett T.E."/>
            <person name="Gonzalez D.A."/>
            <person name="Hamid H."/>
            <person name="Hawkins E.S."/>
            <person name="Hirani K."/>
            <person name="Hogues M.E."/>
            <person name="Hollins B."/>
            <person name="Hsiao C.-H."/>
            <person name="Jabil R."/>
            <person name="James M.L."/>
            <person name="Jhangiani S.N."/>
            <person name="Johnson B."/>
            <person name="Johnson Q."/>
            <person name="Joshi V."/>
            <person name="Kalu J.B."/>
            <person name="Kam C."/>
            <person name="Kashfia A."/>
            <person name="Keebler J."/>
            <person name="Kisamo H."/>
            <person name="Kovar C.L."/>
            <person name="Lago L.A."/>
            <person name="Lai C.-Y."/>
            <person name="Laidlaw J."/>
            <person name="Lara F."/>
            <person name="Le T.-K."/>
            <person name="Lee S.L."/>
            <person name="Legall F.H."/>
            <person name="Lemon S.J."/>
            <person name="Lewis L.R."/>
            <person name="Li B."/>
            <person name="Liu Y."/>
            <person name="Liu Y.-S."/>
            <person name="Lopez J."/>
            <person name="Lozado R.J."/>
            <person name="Lu J."/>
            <person name="Madu R.C."/>
            <person name="Maheshwari M."/>
            <person name="Maheshwari R."/>
            <person name="Malloy K."/>
            <person name="Martinez E."/>
            <person name="Mathew T."/>
            <person name="Mercado I.C."/>
            <person name="Mercado C."/>
            <person name="Meyer B."/>
            <person name="Montgomery K."/>
            <person name="Morgan M.B."/>
            <person name="Munidasa M."/>
            <person name="Nazareth L.V."/>
            <person name="Nelson J."/>
            <person name="Ng B.M."/>
            <person name="Nguyen N.B."/>
            <person name="Nguyen P.Q."/>
            <person name="Nguyen T."/>
            <person name="Obregon M."/>
            <person name="Okwuonu G.O."/>
            <person name="Onwere C.G."/>
            <person name="Orozco G."/>
            <person name="Parra A."/>
            <person name="Patel S."/>
            <person name="Patil S."/>
            <person name="Perez A."/>
            <person name="Perez Y."/>
            <person name="Pham C."/>
            <person name="Primus E.L."/>
            <person name="Pu L.-L."/>
            <person name="Puazo M."/>
            <person name="Qin X."/>
            <person name="Quiroz J.B."/>
            <person name="Reese J."/>
            <person name="Richards S."/>
            <person name="Rives C.M."/>
            <person name="Robberts R."/>
            <person name="Ruiz S.J."/>
            <person name="Ruiz M.J."/>
            <person name="Santibanez J."/>
            <person name="Schneider B.W."/>
            <person name="Sisson I."/>
            <person name="Smith M."/>
            <person name="Sodergren E."/>
            <person name="Song X.-Z."/>
            <person name="Song B.B."/>
            <person name="Summersgill H."/>
            <person name="Thelus R."/>
            <person name="Thornton R.D."/>
            <person name="Trejos Z.Y."/>
            <person name="Usmani K."/>
            <person name="Vattathil S."/>
            <person name="Villasana D."/>
            <person name="Walker D.L."/>
            <person name="Wang S."/>
            <person name="Wang K."/>
            <person name="White C.S."/>
            <person name="Williams A.C."/>
            <person name="Williamson J."/>
            <person name="Wilson K."/>
            <person name="Woghiren I.O."/>
            <person name="Woodworth J.R."/>
            <person name="Worley K.C."/>
            <person name="Wright R.A."/>
            <person name="Wu W."/>
            <person name="Young L."/>
            <person name="Zhang L."/>
            <person name="Zhang J."/>
            <person name="Zhu Y."/>
            <person name="Muzny D.M."/>
            <person name="Weinstock G."/>
            <person name="Gibbs R.A."/>
        </authorList>
    </citation>
    <scope>NUCLEOTIDE SEQUENCE [LARGE SCALE GENOMIC DNA]</scope>
    <source>
        <strain evidence="3">LSR1</strain>
    </source>
</reference>
<feature type="compositionally biased region" description="Basic and acidic residues" evidence="1">
    <location>
        <begin position="15"/>
        <end position="27"/>
    </location>
</feature>